<evidence type="ECO:0000313" key="3">
    <source>
        <dbReference type="EMBL" id="OSX72903.1"/>
    </source>
</evidence>
<keyword evidence="4" id="KW-1185">Reference proteome</keyword>
<organism evidence="3 4">
    <name type="scientific">Porphyra umbilicalis</name>
    <name type="common">Purple laver</name>
    <name type="synonym">Red alga</name>
    <dbReference type="NCBI Taxonomy" id="2786"/>
    <lineage>
        <taxon>Eukaryota</taxon>
        <taxon>Rhodophyta</taxon>
        <taxon>Bangiophyceae</taxon>
        <taxon>Bangiales</taxon>
        <taxon>Bangiaceae</taxon>
        <taxon>Porphyra</taxon>
    </lineage>
</organism>
<sequence>MVVANSSARSDAHTPAGSDSPSESSPIASDTITSPPSEKTAPTSAPMARNGGSAASSSGPSPASATPVSTPSMATPATFGTVALSPAPTEPPPAKAFRRRWAYQDDYTMLKEILKAEAHMSPWWKKTERYTKAANAFNADPTTRWNTDHQHGKDRFYLLKGGFEALDRRRCDRTAQEEVLNSMENLLVTRVEEHNGYQQKIAAERNEKNATEEDLMLKGKTMRDVAMSCRGASAMPDVTEGGAPPGGGSGGDPKKSSSQKTPTRARARSELDDGGVAEFVAAMERIEARKEELSARELALRERQLAHEQALLEGTRARRAEDRSERVRREACSAEYTDTARAERAALTRAISALSPKMPPAEK</sequence>
<feature type="coiled-coil region" evidence="1">
    <location>
        <begin position="276"/>
        <end position="303"/>
    </location>
</feature>
<name>A0A1X6NWY7_PORUM</name>
<evidence type="ECO:0000313" key="4">
    <source>
        <dbReference type="Proteomes" id="UP000218209"/>
    </source>
</evidence>
<feature type="compositionally biased region" description="Low complexity" evidence="2">
    <location>
        <begin position="51"/>
        <end position="78"/>
    </location>
</feature>
<dbReference type="Proteomes" id="UP000218209">
    <property type="component" value="Unassembled WGS sequence"/>
</dbReference>
<feature type="compositionally biased region" description="Polar residues" evidence="2">
    <location>
        <begin position="31"/>
        <end position="43"/>
    </location>
</feature>
<accession>A0A1X6NWY7</accession>
<gene>
    <name evidence="3" type="ORF">BU14_0396s0006</name>
</gene>
<feature type="region of interest" description="Disordered" evidence="2">
    <location>
        <begin position="234"/>
        <end position="272"/>
    </location>
</feature>
<dbReference type="AlphaFoldDB" id="A0A1X6NWY7"/>
<feature type="compositionally biased region" description="Low complexity" evidence="2">
    <location>
        <begin position="15"/>
        <end position="30"/>
    </location>
</feature>
<evidence type="ECO:0000256" key="1">
    <source>
        <dbReference type="SAM" id="Coils"/>
    </source>
</evidence>
<protein>
    <submittedName>
        <fullName evidence="3">Uncharacterized protein</fullName>
    </submittedName>
</protein>
<reference evidence="3 4" key="1">
    <citation type="submission" date="2017-03" db="EMBL/GenBank/DDBJ databases">
        <title>WGS assembly of Porphyra umbilicalis.</title>
        <authorList>
            <person name="Brawley S.H."/>
            <person name="Blouin N.A."/>
            <person name="Ficko-Blean E."/>
            <person name="Wheeler G.L."/>
            <person name="Lohr M."/>
            <person name="Goodson H.V."/>
            <person name="Jenkins J.W."/>
            <person name="Blaby-Haas C.E."/>
            <person name="Helliwell K.E."/>
            <person name="Chan C."/>
            <person name="Marriage T."/>
            <person name="Bhattacharya D."/>
            <person name="Klein A.S."/>
            <person name="Badis Y."/>
            <person name="Brodie J."/>
            <person name="Cao Y."/>
            <person name="Collen J."/>
            <person name="Dittami S.M."/>
            <person name="Gachon C.M."/>
            <person name="Green B.R."/>
            <person name="Karpowicz S."/>
            <person name="Kim J.W."/>
            <person name="Kudahl U."/>
            <person name="Lin S."/>
            <person name="Michel G."/>
            <person name="Mittag M."/>
            <person name="Olson B.J."/>
            <person name="Pangilinan J."/>
            <person name="Peng Y."/>
            <person name="Qiu H."/>
            <person name="Shu S."/>
            <person name="Singer J.T."/>
            <person name="Smith A.G."/>
            <person name="Sprecher B.N."/>
            <person name="Wagner V."/>
            <person name="Wang W."/>
            <person name="Wang Z.-Y."/>
            <person name="Yan J."/>
            <person name="Yarish C."/>
            <person name="Zoeuner-Riek S."/>
            <person name="Zhuang Y."/>
            <person name="Zou Y."/>
            <person name="Lindquist E.A."/>
            <person name="Grimwood J."/>
            <person name="Barry K."/>
            <person name="Rokhsar D.S."/>
            <person name="Schmutz J."/>
            <person name="Stiller J.W."/>
            <person name="Grossman A.R."/>
            <person name="Prochnik S.E."/>
        </authorList>
    </citation>
    <scope>NUCLEOTIDE SEQUENCE [LARGE SCALE GENOMIC DNA]</scope>
    <source>
        <strain evidence="3">4086291</strain>
    </source>
</reference>
<evidence type="ECO:0000256" key="2">
    <source>
        <dbReference type="SAM" id="MobiDB-lite"/>
    </source>
</evidence>
<dbReference type="EMBL" id="KV919031">
    <property type="protein sequence ID" value="OSX72903.1"/>
    <property type="molecule type" value="Genomic_DNA"/>
</dbReference>
<keyword evidence="1" id="KW-0175">Coiled coil</keyword>
<feature type="region of interest" description="Disordered" evidence="2">
    <location>
        <begin position="1"/>
        <end position="94"/>
    </location>
</feature>
<proteinExistence type="predicted"/>